<dbReference type="PANTHER" id="PTHR42776">
    <property type="entry name" value="SERINE PEPTIDASE S9 FAMILY MEMBER"/>
    <property type="match status" value="1"/>
</dbReference>
<dbReference type="InterPro" id="IPR002471">
    <property type="entry name" value="Pept_S9_AS"/>
</dbReference>
<dbReference type="InterPro" id="IPR001375">
    <property type="entry name" value="Peptidase_S9_cat"/>
</dbReference>
<dbReference type="InterPro" id="IPR011659">
    <property type="entry name" value="WD40"/>
</dbReference>
<dbReference type="SUPFAM" id="SSF53474">
    <property type="entry name" value="alpha/beta-Hydrolases"/>
    <property type="match status" value="1"/>
</dbReference>
<evidence type="ECO:0000256" key="5">
    <source>
        <dbReference type="ARBA" id="ARBA00032596"/>
    </source>
</evidence>
<dbReference type="Pfam" id="PF00326">
    <property type="entry name" value="Peptidase_S9"/>
    <property type="match status" value="1"/>
</dbReference>
<name>A0A1G8EAZ3_9SPHI</name>
<reference evidence="9" key="1">
    <citation type="submission" date="2016-10" db="EMBL/GenBank/DDBJ databases">
        <authorList>
            <person name="Varghese N."/>
            <person name="Submissions S."/>
        </authorList>
    </citation>
    <scope>NUCLEOTIDE SEQUENCE [LARGE SCALE GENOMIC DNA]</scope>
    <source>
        <strain evidence="9">Gh-67</strain>
    </source>
</reference>
<dbReference type="Gene3D" id="2.120.10.30">
    <property type="entry name" value="TolB, C-terminal domain"/>
    <property type="match status" value="2"/>
</dbReference>
<dbReference type="InterPro" id="IPR011042">
    <property type="entry name" value="6-blade_b-propeller_TolB-like"/>
</dbReference>
<dbReference type="EMBL" id="FNCG01000011">
    <property type="protein sequence ID" value="SDH67027.1"/>
    <property type="molecule type" value="Genomic_DNA"/>
</dbReference>
<dbReference type="AlphaFoldDB" id="A0A1G8EAZ3"/>
<keyword evidence="8" id="KW-0031">Aminopeptidase</keyword>
<dbReference type="InterPro" id="IPR029058">
    <property type="entry name" value="AB_hydrolase_fold"/>
</dbReference>
<evidence type="ECO:0000313" key="8">
    <source>
        <dbReference type="EMBL" id="SDH67027.1"/>
    </source>
</evidence>
<dbReference type="GO" id="GO:0004252">
    <property type="term" value="F:serine-type endopeptidase activity"/>
    <property type="evidence" value="ECO:0007669"/>
    <property type="project" value="InterPro"/>
</dbReference>
<gene>
    <name evidence="8" type="ORF">SAMN05192573_111168</name>
</gene>
<keyword evidence="2" id="KW-0720">Serine protease</keyword>
<dbReference type="Gene3D" id="3.40.50.1820">
    <property type="entry name" value="alpha/beta hydrolase"/>
    <property type="match status" value="1"/>
</dbReference>
<evidence type="ECO:0000259" key="7">
    <source>
        <dbReference type="Pfam" id="PF00326"/>
    </source>
</evidence>
<keyword evidence="9" id="KW-1185">Reference proteome</keyword>
<keyword evidence="1" id="KW-0378">Hydrolase</keyword>
<dbReference type="PANTHER" id="PTHR42776:SF27">
    <property type="entry name" value="DIPEPTIDYL PEPTIDASE FAMILY MEMBER 6"/>
    <property type="match status" value="1"/>
</dbReference>
<evidence type="ECO:0000256" key="4">
    <source>
        <dbReference type="ARBA" id="ARBA00032284"/>
    </source>
</evidence>
<accession>A0A1G8EAZ3</accession>
<dbReference type="SUPFAM" id="SSF69304">
    <property type="entry name" value="Tricorn protease N-terminal domain"/>
    <property type="match status" value="1"/>
</dbReference>
<evidence type="ECO:0000256" key="3">
    <source>
        <dbReference type="ARBA" id="ARBA00022990"/>
    </source>
</evidence>
<evidence type="ECO:0000256" key="6">
    <source>
        <dbReference type="ARBA" id="ARBA00045885"/>
    </source>
</evidence>
<evidence type="ECO:0000256" key="1">
    <source>
        <dbReference type="ARBA" id="ARBA00022801"/>
    </source>
</evidence>
<dbReference type="Proteomes" id="UP000199705">
    <property type="component" value="Unassembled WGS sequence"/>
</dbReference>
<dbReference type="GO" id="GO:0004177">
    <property type="term" value="F:aminopeptidase activity"/>
    <property type="evidence" value="ECO:0007669"/>
    <property type="project" value="UniProtKB-KW"/>
</dbReference>
<proteinExistence type="predicted"/>
<keyword evidence="3" id="KW-0007">Acetylation</keyword>
<keyword evidence="8" id="KW-0645">Protease</keyword>
<dbReference type="PROSITE" id="PS00708">
    <property type="entry name" value="PRO_ENDOPEP_SER"/>
    <property type="match status" value="1"/>
</dbReference>
<evidence type="ECO:0000256" key="2">
    <source>
        <dbReference type="ARBA" id="ARBA00022825"/>
    </source>
</evidence>
<organism evidence="8 9">
    <name type="scientific">Mucilaginibacter gossypii</name>
    <dbReference type="NCBI Taxonomy" id="551996"/>
    <lineage>
        <taxon>Bacteria</taxon>
        <taxon>Pseudomonadati</taxon>
        <taxon>Bacteroidota</taxon>
        <taxon>Sphingobacteriia</taxon>
        <taxon>Sphingobacteriales</taxon>
        <taxon>Sphingobacteriaceae</taxon>
        <taxon>Mucilaginibacter</taxon>
    </lineage>
</organism>
<feature type="domain" description="Peptidase S9 prolyl oligopeptidase catalytic" evidence="7">
    <location>
        <begin position="469"/>
        <end position="675"/>
    </location>
</feature>
<comment type="function">
    <text evidence="6">This enzyme catalyzes the hydrolysis of the N-terminal peptide bond of an N-acetylated peptide to generate an N-acetylated amino acid and a peptide with a free N-terminus. It preferentially cleaves off Ac-Ala, Ac-Met and Ac-Ser. Also, involved in the degradation of oxidized and glycated proteins.</text>
</comment>
<protein>
    <recommendedName>
        <fullName evidence="5">Acyl-peptide hydrolase</fullName>
    </recommendedName>
    <alternativeName>
        <fullName evidence="4">Acylaminoacyl-peptidase</fullName>
    </alternativeName>
</protein>
<dbReference type="GO" id="GO:0006508">
    <property type="term" value="P:proteolysis"/>
    <property type="evidence" value="ECO:0007669"/>
    <property type="project" value="InterPro"/>
</dbReference>
<sequence>MIILGGLISNFPVNCNPMHKNVLLIIAVLIFNVVSAQTTKKPLKPTDLYKQPTLMAPQLSPDGKWLVYELSEVDTAKDKRVSHLWMQSFDGKQSIQLTYGDEPASTPKWTPDGKFISYLSEKDSKNGGQVWMMDRRGGEGHKLTDIKGEIKEYVWSPDNKKLALIIKDPENKGKEAPKTTPPIRIDRYHFKQDIEGYLQHLHSHLYLYDVGSKKLDTLTSGNMDDSSPQWSPDGKTIAYVSNHTIDPDRNENTDIFTIAAKAGAEPNQLTTFTGHDINPMWSPDGKRIAYLRSTSDADYFIYQHDVLYLMDADGKNNRSLTDQLDRPVSNIAWSKDGKDLEYLVSSDRIRYINRYNLLTRKSILVYKGNECSFSDIIGHSLGIWVGKMTTPYIPNELVAIENGRIRRLTFHQEKWLSEVKLAYVKGFQSFSSDGTLVSGILYTPDSVVTKKMPFILYIHGGPTDQDEFEFDEIRQTLACAGYAVAAVNYRGSTGRGIEYTKAIYADWGNKEVKDLLGAVDELVKLGIADKDRLGIGGWSYGGILTNYTIATDPRFKAASSGAGSALQLAIYGSDQWIVQYDNELGAPWKNADKYIKLSYPFFHADKIKTPTQFMSGLKDFNVPTGGGEQMYEALRSQGVPTQLVLYPGQYHGITVPSYQVDRLQRYIEWFDKYLSPQPPKGGAF</sequence>
<dbReference type="Pfam" id="PF07676">
    <property type="entry name" value="PD40"/>
    <property type="match status" value="3"/>
</dbReference>
<evidence type="ECO:0000313" key="9">
    <source>
        <dbReference type="Proteomes" id="UP000199705"/>
    </source>
</evidence>